<dbReference type="eggNOG" id="COG1020">
    <property type="taxonomic scope" value="Bacteria"/>
</dbReference>
<feature type="compositionally biased region" description="Gly residues" evidence="4">
    <location>
        <begin position="178"/>
        <end position="192"/>
    </location>
</feature>
<comment type="cofactor">
    <cofactor evidence="1">
        <name>pantetheine 4'-phosphate</name>
        <dbReference type="ChEBI" id="CHEBI:47942"/>
    </cofactor>
</comment>
<dbReference type="SUPFAM" id="SSF56801">
    <property type="entry name" value="Acetyl-CoA synthetase-like"/>
    <property type="match status" value="1"/>
</dbReference>
<dbReference type="InterPro" id="IPR006162">
    <property type="entry name" value="Ppantetheine_attach_site"/>
</dbReference>
<dbReference type="GO" id="GO:0031177">
    <property type="term" value="F:phosphopantetheine binding"/>
    <property type="evidence" value="ECO:0007669"/>
    <property type="project" value="TreeGrafter"/>
</dbReference>
<dbReference type="PROSITE" id="PS00455">
    <property type="entry name" value="AMP_BINDING"/>
    <property type="match status" value="1"/>
</dbReference>
<evidence type="ECO:0000256" key="2">
    <source>
        <dbReference type="ARBA" id="ARBA00022450"/>
    </source>
</evidence>
<dbReference type="PROSITE" id="PS00012">
    <property type="entry name" value="PHOSPHOPANTETHEINE"/>
    <property type="match status" value="1"/>
</dbReference>
<evidence type="ECO:0000313" key="6">
    <source>
        <dbReference type="EMBL" id="EFG04824.2"/>
    </source>
</evidence>
<dbReference type="InterPro" id="IPR009081">
    <property type="entry name" value="PP-bd_ACP"/>
</dbReference>
<dbReference type="GO" id="GO:0043041">
    <property type="term" value="P:amino acid activation for nonribosomal peptide biosynthetic process"/>
    <property type="evidence" value="ECO:0007669"/>
    <property type="project" value="TreeGrafter"/>
</dbReference>
<keyword evidence="2" id="KW-0596">Phosphopantetheine</keyword>
<dbReference type="NCBIfam" id="TIGR01733">
    <property type="entry name" value="AA-adenyl-dom"/>
    <property type="match status" value="1"/>
</dbReference>
<evidence type="ECO:0000256" key="3">
    <source>
        <dbReference type="ARBA" id="ARBA00022553"/>
    </source>
</evidence>
<dbReference type="InterPro" id="IPR010071">
    <property type="entry name" value="AA_adenyl_dom"/>
</dbReference>
<dbReference type="SUPFAM" id="SSF47336">
    <property type="entry name" value="ACP-like"/>
    <property type="match status" value="1"/>
</dbReference>
<dbReference type="InterPro" id="IPR036736">
    <property type="entry name" value="ACP-like_sf"/>
</dbReference>
<dbReference type="InterPro" id="IPR025110">
    <property type="entry name" value="AMP-bd_C"/>
</dbReference>
<feature type="region of interest" description="Disordered" evidence="4">
    <location>
        <begin position="173"/>
        <end position="193"/>
    </location>
</feature>
<dbReference type="Gene3D" id="1.10.1200.10">
    <property type="entry name" value="ACP-like"/>
    <property type="match status" value="1"/>
</dbReference>
<sequence>MPFAVRLEGPLDPAALAAACADVAARHPALTLTVHEEDGVPVLTPGPAPVLTVRDTTPERLPGELATASAEPFDLAAGPPVRLTLLRTDPTRATLLVVAHHIAFDGTSTDVFLSDLAACYAHRTGAGPAPDAPGADSTPLTHAADLPEPDARAVADASAYWADRPLPGPTVLLPGLDTGSGAGPDGGDGAGPGAAVDFDLDPALRADLADTAGKLGVTFFELLLAAVHTLLLRYGNERPAVTVGLGTRTPHAADRIGMHANELPVVTAPAPGTSFGEFARAVRAELRGCYPHRRVPLSRAVRGMRPGLSLAPVILTYRRRIAPVTFPGVRATIDWTLFPGTARGALRFHLLDGPDRLRVLLTHRTDLPSPVRADRVGAHLRRLLASIAAAPGTALADLPLLDEEERAPLRGPEPAPDAPGATLPALLARSFAAHAERPAVTVGEQTLDYAELATAATGLARRLTAAGVTPGTVVAVCAERSAEMVVAVLAVTLAGGAYLPVDPSYPAERVSLVLADAGARLALAGRSTAPLVEGYGDTLLLDDLFTGAGSGGPERSEGCTGAGSGGADGFPGAGSEGFMGAARGGASGAPLPLPSPDDLAYLIYTSGSTGRPKGVEVPHGALAHLLLAFRDTLAAGPDDVWLAVTSLSFDISALELLLPLITGGRVVIARETETRDGRALAALVERHGVTHAQATPSGWRLLLDGGLAAPALTALSGGEALPLALARRLRERVARLWNVYGPTETTIWSTAAEVPPAPDEVTVGRPIAGTTALVVDPAGHPVPHGVTGELALGGAGLARGYRGLPERTAERFVTDPATGVRHYRTGDLARVRPDGALDCLGRLDDQIKLRGHRIEPGEIEARLQEHPAVAAAAVAVRGDDGDPAGRMLVAYPVWHRETPVPTGADLRSFLARTLPDVMVPGVVHPLPALPLTPNGKTDRTALPEPARGTPQTEPDPESPDEGWDELADVIAAIWCEVLDLPTLGRHADVVDLGAHSLTITQVAARIRDRLGVDVPLHVFYEEPTTVATVTDAVVRELLAEEA</sequence>
<dbReference type="SUPFAM" id="SSF52777">
    <property type="entry name" value="CoA-dependent acyltransferases"/>
    <property type="match status" value="2"/>
</dbReference>
<keyword evidence="7" id="KW-1185">Reference proteome</keyword>
<geneLocation type="plasmid" evidence="6 7">
    <name>pSCL4</name>
</geneLocation>
<dbReference type="InterPro" id="IPR045851">
    <property type="entry name" value="AMP-bd_C_sf"/>
</dbReference>
<dbReference type="GO" id="GO:0008610">
    <property type="term" value="P:lipid biosynthetic process"/>
    <property type="evidence" value="ECO:0007669"/>
    <property type="project" value="UniProtKB-ARBA"/>
</dbReference>
<accession>D5SLN1</accession>
<keyword evidence="6" id="KW-0614">Plasmid</keyword>
<dbReference type="PROSITE" id="PS50075">
    <property type="entry name" value="CARRIER"/>
    <property type="match status" value="1"/>
</dbReference>
<feature type="region of interest" description="Disordered" evidence="4">
    <location>
        <begin position="929"/>
        <end position="962"/>
    </location>
</feature>
<dbReference type="AlphaFoldDB" id="D5SLN1"/>
<feature type="domain" description="Carrier" evidence="5">
    <location>
        <begin position="961"/>
        <end position="1037"/>
    </location>
</feature>
<dbReference type="Pfam" id="PF13193">
    <property type="entry name" value="AMP-binding_C"/>
    <property type="match status" value="1"/>
</dbReference>
<dbReference type="InterPro" id="IPR042099">
    <property type="entry name" value="ANL_N_sf"/>
</dbReference>
<dbReference type="Proteomes" id="UP000002357">
    <property type="component" value="Plasmid pSCL4"/>
</dbReference>
<dbReference type="PANTHER" id="PTHR45527">
    <property type="entry name" value="NONRIBOSOMAL PEPTIDE SYNTHETASE"/>
    <property type="match status" value="1"/>
</dbReference>
<dbReference type="InterPro" id="IPR000873">
    <property type="entry name" value="AMP-dep_synth/lig_dom"/>
</dbReference>
<dbReference type="Pfam" id="PF00668">
    <property type="entry name" value="Condensation"/>
    <property type="match status" value="1"/>
</dbReference>
<dbReference type="InterPro" id="IPR001242">
    <property type="entry name" value="Condensation_dom"/>
</dbReference>
<dbReference type="PANTHER" id="PTHR45527:SF1">
    <property type="entry name" value="FATTY ACID SYNTHASE"/>
    <property type="match status" value="1"/>
</dbReference>
<name>D5SLN1_STRCL</name>
<dbReference type="InterPro" id="IPR020845">
    <property type="entry name" value="AMP-binding_CS"/>
</dbReference>
<gene>
    <name evidence="6" type="ORF">SCLAV_p1340</name>
</gene>
<dbReference type="Gene3D" id="3.40.50.980">
    <property type="match status" value="1"/>
</dbReference>
<dbReference type="GO" id="GO:0005829">
    <property type="term" value="C:cytosol"/>
    <property type="evidence" value="ECO:0007669"/>
    <property type="project" value="TreeGrafter"/>
</dbReference>
<dbReference type="Gene3D" id="3.30.559.30">
    <property type="entry name" value="Nonribosomal peptide synthetase, condensation domain"/>
    <property type="match status" value="1"/>
</dbReference>
<evidence type="ECO:0000256" key="1">
    <source>
        <dbReference type="ARBA" id="ARBA00001957"/>
    </source>
</evidence>
<keyword evidence="3" id="KW-0597">Phosphoprotein</keyword>
<proteinExistence type="predicted"/>
<dbReference type="Pfam" id="PF00501">
    <property type="entry name" value="AMP-binding"/>
    <property type="match status" value="1"/>
</dbReference>
<evidence type="ECO:0000256" key="4">
    <source>
        <dbReference type="SAM" id="MobiDB-lite"/>
    </source>
</evidence>
<dbReference type="GO" id="GO:0009366">
    <property type="term" value="C:enterobactin synthetase complex"/>
    <property type="evidence" value="ECO:0007669"/>
    <property type="project" value="TreeGrafter"/>
</dbReference>
<dbReference type="Gene3D" id="3.30.559.10">
    <property type="entry name" value="Chloramphenicol acetyltransferase-like domain"/>
    <property type="match status" value="1"/>
</dbReference>
<dbReference type="GO" id="GO:0047527">
    <property type="term" value="F:2,3-dihydroxybenzoate-serine ligase activity"/>
    <property type="evidence" value="ECO:0007669"/>
    <property type="project" value="TreeGrafter"/>
</dbReference>
<reference evidence="6 7" key="1">
    <citation type="journal article" date="2010" name="Genome Biol. Evol.">
        <title>The sequence of a 1.8-mb bacterial linear plasmid reveals a rich evolutionary reservoir of secondary metabolic pathways.</title>
        <authorList>
            <person name="Medema M.H."/>
            <person name="Trefzer A."/>
            <person name="Kovalchuk A."/>
            <person name="van den Berg M."/>
            <person name="Mueller U."/>
            <person name="Heijne W."/>
            <person name="Wu L."/>
            <person name="Alam M.T."/>
            <person name="Ronning C.M."/>
            <person name="Nierman W.C."/>
            <person name="Bovenberg R.A.L."/>
            <person name="Breitling R."/>
            <person name="Takano E."/>
        </authorList>
    </citation>
    <scope>NUCLEOTIDE SEQUENCE [LARGE SCALE GENOMIC DNA]</scope>
    <source>
        <strain evidence="7">ATCC 27064 / DSM 738 / JCM 4710 / NBRC 13307 / NCIMB 12785 / NRRL 3585 / VKM Ac-602</strain>
        <plasmid evidence="6">pSCL4</plasmid>
    </source>
</reference>
<dbReference type="Pfam" id="PF00550">
    <property type="entry name" value="PP-binding"/>
    <property type="match status" value="1"/>
</dbReference>
<evidence type="ECO:0000313" key="7">
    <source>
        <dbReference type="Proteomes" id="UP000002357"/>
    </source>
</evidence>
<dbReference type="Gene3D" id="3.40.50.12780">
    <property type="entry name" value="N-terminal domain of ligase-like"/>
    <property type="match status" value="1"/>
</dbReference>
<dbReference type="InterPro" id="IPR023213">
    <property type="entry name" value="CAT-like_dom_sf"/>
</dbReference>
<evidence type="ECO:0000259" key="5">
    <source>
        <dbReference type="PROSITE" id="PS50075"/>
    </source>
</evidence>
<protein>
    <submittedName>
        <fullName evidence="6">Non-ribosomal peptide synthetase</fullName>
    </submittedName>
</protein>
<organism evidence="6 7">
    <name type="scientific">Streptomyces clavuligerus</name>
    <dbReference type="NCBI Taxonomy" id="1901"/>
    <lineage>
        <taxon>Bacteria</taxon>
        <taxon>Bacillati</taxon>
        <taxon>Actinomycetota</taxon>
        <taxon>Actinomycetes</taxon>
        <taxon>Kitasatosporales</taxon>
        <taxon>Streptomycetaceae</taxon>
        <taxon>Streptomyces</taxon>
    </lineage>
</organism>
<dbReference type="GO" id="GO:0009239">
    <property type="term" value="P:enterobactin biosynthetic process"/>
    <property type="evidence" value="ECO:0007669"/>
    <property type="project" value="TreeGrafter"/>
</dbReference>
<dbReference type="Gene3D" id="3.30.300.30">
    <property type="match status" value="1"/>
</dbReference>
<dbReference type="EMBL" id="CM000914">
    <property type="protein sequence ID" value="EFG04824.2"/>
    <property type="molecule type" value="Genomic_DNA"/>
</dbReference>